<accession>A0A8S9PKU3</accession>
<dbReference type="EMBL" id="QGKX02001347">
    <property type="protein sequence ID" value="KAF3521479.1"/>
    <property type="molecule type" value="Genomic_DNA"/>
</dbReference>
<name>A0A8S9PKU3_BRACR</name>
<dbReference type="AlphaFoldDB" id="A0A8S9PKU3"/>
<dbReference type="Proteomes" id="UP000712600">
    <property type="component" value="Unassembled WGS sequence"/>
</dbReference>
<evidence type="ECO:0000313" key="1">
    <source>
        <dbReference type="EMBL" id="KAF3521479.1"/>
    </source>
</evidence>
<evidence type="ECO:0000313" key="2">
    <source>
        <dbReference type="Proteomes" id="UP000712600"/>
    </source>
</evidence>
<comment type="caution">
    <text evidence="1">The sequence shown here is derived from an EMBL/GenBank/DDBJ whole genome shotgun (WGS) entry which is preliminary data.</text>
</comment>
<reference evidence="1" key="1">
    <citation type="submission" date="2019-12" db="EMBL/GenBank/DDBJ databases">
        <title>Genome sequencing and annotation of Brassica cretica.</title>
        <authorList>
            <person name="Studholme D.J."/>
            <person name="Sarris P."/>
        </authorList>
    </citation>
    <scope>NUCLEOTIDE SEQUENCE</scope>
    <source>
        <strain evidence="1">PFS-109/04</strain>
        <tissue evidence="1">Leaf</tissue>
    </source>
</reference>
<organism evidence="1 2">
    <name type="scientific">Brassica cretica</name>
    <name type="common">Mustard</name>
    <dbReference type="NCBI Taxonomy" id="69181"/>
    <lineage>
        <taxon>Eukaryota</taxon>
        <taxon>Viridiplantae</taxon>
        <taxon>Streptophyta</taxon>
        <taxon>Embryophyta</taxon>
        <taxon>Tracheophyta</taxon>
        <taxon>Spermatophyta</taxon>
        <taxon>Magnoliopsida</taxon>
        <taxon>eudicotyledons</taxon>
        <taxon>Gunneridae</taxon>
        <taxon>Pentapetalae</taxon>
        <taxon>rosids</taxon>
        <taxon>malvids</taxon>
        <taxon>Brassicales</taxon>
        <taxon>Brassicaceae</taxon>
        <taxon>Brassiceae</taxon>
        <taxon>Brassica</taxon>
    </lineage>
</organism>
<sequence length="139" mass="16000">MNNIRLMYVIPCNALSDFSCRSVIDIQCMVKRPCLNEGDTNRYSFKKVMKLKHIFPCVRVLQLKDDSMHLSPWAQSNNLTMDPIGNSQRQNLRQHRKSWTCQPDPNGNDSKSCPLKSLGFGSDINLWGQPMLQFTAYEC</sequence>
<protein>
    <submittedName>
        <fullName evidence="1">Uncharacterized protein</fullName>
    </submittedName>
</protein>
<gene>
    <name evidence="1" type="ORF">F2Q69_00048904</name>
</gene>
<proteinExistence type="predicted"/>